<accession>A0A9X2QGG1</accession>
<reference evidence="2" key="1">
    <citation type="submission" date="2022-08" db="EMBL/GenBank/DDBJ databases">
        <title>Genomic Encyclopedia of Type Strains, Phase V (KMG-V): Genome sequencing to study the core and pangenomes of soil and plant-associated prokaryotes.</title>
        <authorList>
            <person name="Whitman W."/>
        </authorList>
    </citation>
    <scope>NUCLEOTIDE SEQUENCE</scope>
    <source>
        <strain evidence="3">SP3026</strain>
        <strain evidence="2">SP3049</strain>
    </source>
</reference>
<comment type="caution">
    <text evidence="2">The sequence shown here is derived from an EMBL/GenBank/DDBJ whole genome shotgun (WGS) entry which is preliminary data.</text>
</comment>
<evidence type="ECO:0000313" key="4">
    <source>
        <dbReference type="Proteomes" id="UP001155057"/>
    </source>
</evidence>
<protein>
    <submittedName>
        <fullName evidence="2">Uncharacterized protein</fullName>
    </submittedName>
</protein>
<evidence type="ECO:0000313" key="2">
    <source>
        <dbReference type="EMBL" id="MCS3712023.1"/>
    </source>
</evidence>
<name>A0A9X2QGG1_9BACT</name>
<organism evidence="2 4">
    <name type="scientific">Salinibacter ruber</name>
    <dbReference type="NCBI Taxonomy" id="146919"/>
    <lineage>
        <taxon>Bacteria</taxon>
        <taxon>Pseudomonadati</taxon>
        <taxon>Rhodothermota</taxon>
        <taxon>Rhodothermia</taxon>
        <taxon>Rhodothermales</taxon>
        <taxon>Salinibacteraceae</taxon>
        <taxon>Salinibacter</taxon>
    </lineage>
</organism>
<gene>
    <name evidence="3" type="ORF">GGP45_002355</name>
    <name evidence="2" type="ORF">GGP61_003659</name>
</gene>
<dbReference type="EMBL" id="JANUBL010000003">
    <property type="protein sequence ID" value="MCS4122002.1"/>
    <property type="molecule type" value="Genomic_DNA"/>
</dbReference>
<dbReference type="Proteomes" id="UP001155144">
    <property type="component" value="Unassembled WGS sequence"/>
</dbReference>
<evidence type="ECO:0000256" key="1">
    <source>
        <dbReference type="SAM" id="MobiDB-lite"/>
    </source>
</evidence>
<sequence length="124" mass="13515">MVRRVASAGPRAGAADRLQRDNGAVRHAPNRLESARLKIKTDSQWRPERTDRVTLTDTHWIGAIAEEGCPLGELSPSPRDFIRYALPCPLVMVFLPQVLPPNKNAQCTASSGKGSIITVSESGR</sequence>
<evidence type="ECO:0000313" key="3">
    <source>
        <dbReference type="EMBL" id="MCS4122002.1"/>
    </source>
</evidence>
<dbReference type="Proteomes" id="UP001155057">
    <property type="component" value="Unassembled WGS sequence"/>
</dbReference>
<dbReference type="EMBL" id="JANUAE010000024">
    <property type="protein sequence ID" value="MCS3712023.1"/>
    <property type="molecule type" value="Genomic_DNA"/>
</dbReference>
<proteinExistence type="predicted"/>
<feature type="region of interest" description="Disordered" evidence="1">
    <location>
        <begin position="1"/>
        <end position="32"/>
    </location>
</feature>
<dbReference type="AlphaFoldDB" id="A0A9X2QGG1"/>